<dbReference type="AlphaFoldDB" id="A0A2B7XC38"/>
<dbReference type="Gene3D" id="3.40.50.150">
    <property type="entry name" value="Vaccinia Virus protein VP39"/>
    <property type="match status" value="1"/>
</dbReference>
<evidence type="ECO:0000256" key="2">
    <source>
        <dbReference type="SAM" id="Phobius"/>
    </source>
</evidence>
<proteinExistence type="predicted"/>
<feature type="region of interest" description="Disordered" evidence="1">
    <location>
        <begin position="454"/>
        <end position="473"/>
    </location>
</feature>
<keyword evidence="2" id="KW-0472">Membrane</keyword>
<dbReference type="InterPro" id="IPR029063">
    <property type="entry name" value="SAM-dependent_MTases_sf"/>
</dbReference>
<feature type="region of interest" description="Disordered" evidence="1">
    <location>
        <begin position="117"/>
        <end position="140"/>
    </location>
</feature>
<evidence type="ECO:0000313" key="3">
    <source>
        <dbReference type="EMBL" id="PGH06440.1"/>
    </source>
</evidence>
<keyword evidence="4" id="KW-1185">Reference proteome</keyword>
<evidence type="ECO:0000313" key="4">
    <source>
        <dbReference type="Proteomes" id="UP000223968"/>
    </source>
</evidence>
<dbReference type="STRING" id="1447875.A0A2B7XC38"/>
<reference evidence="3 4" key="1">
    <citation type="submission" date="2017-10" db="EMBL/GenBank/DDBJ databases">
        <title>Comparative genomics in systemic dimorphic fungi from Ajellomycetaceae.</title>
        <authorList>
            <person name="Munoz J.F."/>
            <person name="Mcewen J.G."/>
            <person name="Clay O.K."/>
            <person name="Cuomo C.A."/>
        </authorList>
    </citation>
    <scope>NUCLEOTIDE SEQUENCE [LARGE SCALE GENOMIC DNA]</scope>
    <source>
        <strain evidence="3 4">UAMH5409</strain>
    </source>
</reference>
<gene>
    <name evidence="3" type="ORF">AJ79_06530</name>
</gene>
<organism evidence="3 4">
    <name type="scientific">Helicocarpus griseus UAMH5409</name>
    <dbReference type="NCBI Taxonomy" id="1447875"/>
    <lineage>
        <taxon>Eukaryota</taxon>
        <taxon>Fungi</taxon>
        <taxon>Dikarya</taxon>
        <taxon>Ascomycota</taxon>
        <taxon>Pezizomycotina</taxon>
        <taxon>Eurotiomycetes</taxon>
        <taxon>Eurotiomycetidae</taxon>
        <taxon>Onygenales</taxon>
        <taxon>Ajellomycetaceae</taxon>
        <taxon>Helicocarpus</taxon>
    </lineage>
</organism>
<name>A0A2B7XC38_9EURO</name>
<feature type="region of interest" description="Disordered" evidence="1">
    <location>
        <begin position="173"/>
        <end position="207"/>
    </location>
</feature>
<sequence length="473" mass="51797">MLFSPLNFPLVLPLPLLTFLLGLVTTPLLIPLLAGTISKLLSVRQRKPEEHGLYSLDHGVLNLPSLVPEEMWMNMGYWKNTNSFPGACRALLDKILQKAGLDVETTLDIESSAAAGAGSASKVNGDGIQGEKRLGNRSAPKMKRRVILDVGFGCGEQTLYLMRKRVASGESIVTDGVKDDVPPPEAGNTSSMIPGKPQVPKSPTNAPLFQHYTGITIEKMQCEFAKSRVTEAARGGSNTGNVPKPPQSGGRSKELAGGTVDLFCGDASKPSTWPDDIQKSISAAFRQDDGTEGERYVLGLDTLYHFSPSRHELFKHSHSTLHATLLAFDLFLPPESHSPSFLVNAKRRLNRLALRCLTSALSAPFSNFVTIAEYKNQLEKVGYAPEDITIEDITEDVFPGLASFFERRIQEMSALGLEGFTKWRVSGWLFRWIASGQVLRAGIVVARWKQGTENRTDMKDSSDLQVPAQMANK</sequence>
<comment type="caution">
    <text evidence="3">The sequence shown here is derived from an EMBL/GenBank/DDBJ whole genome shotgun (WGS) entry which is preliminary data.</text>
</comment>
<protein>
    <submittedName>
        <fullName evidence="3">Uncharacterized protein</fullName>
    </submittedName>
</protein>
<feature type="region of interest" description="Disordered" evidence="1">
    <location>
        <begin position="229"/>
        <end position="256"/>
    </location>
</feature>
<dbReference type="OrthoDB" id="61390at2759"/>
<dbReference type="EMBL" id="PDNB01000117">
    <property type="protein sequence ID" value="PGH06440.1"/>
    <property type="molecule type" value="Genomic_DNA"/>
</dbReference>
<accession>A0A2B7XC38</accession>
<evidence type="ECO:0000256" key="1">
    <source>
        <dbReference type="SAM" id="MobiDB-lite"/>
    </source>
</evidence>
<keyword evidence="2" id="KW-0812">Transmembrane</keyword>
<keyword evidence="2" id="KW-1133">Transmembrane helix</keyword>
<feature type="transmembrane region" description="Helical" evidence="2">
    <location>
        <begin position="12"/>
        <end position="37"/>
    </location>
</feature>
<dbReference type="Proteomes" id="UP000223968">
    <property type="component" value="Unassembled WGS sequence"/>
</dbReference>
<dbReference type="SUPFAM" id="SSF53335">
    <property type="entry name" value="S-adenosyl-L-methionine-dependent methyltransferases"/>
    <property type="match status" value="1"/>
</dbReference>